<sequence>RLYNFLNEHHLLSPYQSGFRPEHSCETIMTMIDLVDVFLTNMDNGMINELRLNDCRKLFDLVDYEIMLKKLAIYNLPE</sequence>
<proteinExistence type="predicted"/>
<feature type="non-terminal residue" evidence="1">
    <location>
        <position position="1"/>
    </location>
</feature>
<gene>
    <name evidence="1" type="ORF">NEMVEDRAFT_v1g143910</name>
</gene>
<dbReference type="AlphaFoldDB" id="A7T343"/>
<dbReference type="PhylomeDB" id="A7T343"/>
<reference evidence="1 2" key="1">
    <citation type="journal article" date="2007" name="Science">
        <title>Sea anemone genome reveals ancestral eumetazoan gene repertoire and genomic organization.</title>
        <authorList>
            <person name="Putnam N.H."/>
            <person name="Srivastava M."/>
            <person name="Hellsten U."/>
            <person name="Dirks B."/>
            <person name="Chapman J."/>
            <person name="Salamov A."/>
            <person name="Terry A."/>
            <person name="Shapiro H."/>
            <person name="Lindquist E."/>
            <person name="Kapitonov V.V."/>
            <person name="Jurka J."/>
            <person name="Genikhovich G."/>
            <person name="Grigoriev I.V."/>
            <person name="Lucas S.M."/>
            <person name="Steele R.E."/>
            <person name="Finnerty J.R."/>
            <person name="Technau U."/>
            <person name="Martindale M.Q."/>
            <person name="Rokhsar D.S."/>
        </authorList>
    </citation>
    <scope>NUCLEOTIDE SEQUENCE [LARGE SCALE GENOMIC DNA]</scope>
    <source>
        <strain evidence="2">CH2 X CH6</strain>
    </source>
</reference>
<evidence type="ECO:0000313" key="1">
    <source>
        <dbReference type="EMBL" id="EDO29620.1"/>
    </source>
</evidence>
<dbReference type="EMBL" id="DS470397">
    <property type="protein sequence ID" value="EDO29620.1"/>
    <property type="molecule type" value="Genomic_DNA"/>
</dbReference>
<dbReference type="HOGENOM" id="CLU_2628987_0_0_1"/>
<keyword evidence="2" id="KW-1185">Reference proteome</keyword>
<dbReference type="Proteomes" id="UP000001593">
    <property type="component" value="Unassembled WGS sequence"/>
</dbReference>
<evidence type="ECO:0000313" key="2">
    <source>
        <dbReference type="Proteomes" id="UP000001593"/>
    </source>
</evidence>
<protein>
    <recommendedName>
        <fullName evidence="3">Reverse transcriptase domain-containing protein</fullName>
    </recommendedName>
</protein>
<accession>A7T343</accession>
<name>A7T343_NEMVE</name>
<evidence type="ECO:0008006" key="3">
    <source>
        <dbReference type="Google" id="ProtNLM"/>
    </source>
</evidence>
<organism evidence="1 2">
    <name type="scientific">Nematostella vectensis</name>
    <name type="common">Starlet sea anemone</name>
    <dbReference type="NCBI Taxonomy" id="45351"/>
    <lineage>
        <taxon>Eukaryota</taxon>
        <taxon>Metazoa</taxon>
        <taxon>Cnidaria</taxon>
        <taxon>Anthozoa</taxon>
        <taxon>Hexacorallia</taxon>
        <taxon>Actiniaria</taxon>
        <taxon>Edwardsiidae</taxon>
        <taxon>Nematostella</taxon>
    </lineage>
</organism>
<dbReference type="InParanoid" id="A7T343"/>